<dbReference type="EMBL" id="JAAONZ010000001">
    <property type="protein sequence ID" value="NHO63967.1"/>
    <property type="molecule type" value="Genomic_DNA"/>
</dbReference>
<name>A0A9E5MJG1_9GAMM</name>
<gene>
    <name evidence="1" type="ORF">G8770_00200</name>
</gene>
<evidence type="ECO:0000313" key="1">
    <source>
        <dbReference type="EMBL" id="NHO63967.1"/>
    </source>
</evidence>
<proteinExistence type="predicted"/>
<dbReference type="RefSeq" id="WP_167180514.1">
    <property type="nucleotide sequence ID" value="NZ_JAAONZ010000001.1"/>
</dbReference>
<reference evidence="1" key="1">
    <citation type="submission" date="2020-03" db="EMBL/GenBank/DDBJ databases">
        <authorList>
            <person name="Guo F."/>
        </authorList>
    </citation>
    <scope>NUCLEOTIDE SEQUENCE</scope>
    <source>
        <strain evidence="1">JCM 30134</strain>
    </source>
</reference>
<dbReference type="Proteomes" id="UP000787472">
    <property type="component" value="Unassembled WGS sequence"/>
</dbReference>
<sequence>MLTTWENDVGKQWKPGRLLAHNPVQTDHAPGKQQFIADMIGMRRGDSVRSPEDTAAKAQEKYGDIRSYTPVPGTGLMPVSIISKVG</sequence>
<accession>A0A9E5MJG1</accession>
<dbReference type="AlphaFoldDB" id="A0A9E5MJG1"/>
<evidence type="ECO:0000313" key="2">
    <source>
        <dbReference type="Proteomes" id="UP000787472"/>
    </source>
</evidence>
<comment type="caution">
    <text evidence="1">The sequence shown here is derived from an EMBL/GenBank/DDBJ whole genome shotgun (WGS) entry which is preliminary data.</text>
</comment>
<organism evidence="1 2">
    <name type="scientific">Pseudomaricurvus hydrocarbonicus</name>
    <dbReference type="NCBI Taxonomy" id="1470433"/>
    <lineage>
        <taxon>Bacteria</taxon>
        <taxon>Pseudomonadati</taxon>
        <taxon>Pseudomonadota</taxon>
        <taxon>Gammaproteobacteria</taxon>
        <taxon>Cellvibrionales</taxon>
        <taxon>Cellvibrionaceae</taxon>
        <taxon>Pseudomaricurvus</taxon>
    </lineage>
</organism>
<protein>
    <submittedName>
        <fullName evidence="1">Uncharacterized protein</fullName>
    </submittedName>
</protein>
<keyword evidence="2" id="KW-1185">Reference proteome</keyword>